<name>A0ABN9XAL9_9DINO</name>
<evidence type="ECO:0000313" key="2">
    <source>
        <dbReference type="Proteomes" id="UP001189429"/>
    </source>
</evidence>
<comment type="caution">
    <text evidence="1">The sequence shown here is derived from an EMBL/GenBank/DDBJ whole genome shotgun (WGS) entry which is preliminary data.</text>
</comment>
<organism evidence="1 2">
    <name type="scientific">Prorocentrum cordatum</name>
    <dbReference type="NCBI Taxonomy" id="2364126"/>
    <lineage>
        <taxon>Eukaryota</taxon>
        <taxon>Sar</taxon>
        <taxon>Alveolata</taxon>
        <taxon>Dinophyceae</taxon>
        <taxon>Prorocentrales</taxon>
        <taxon>Prorocentraceae</taxon>
        <taxon>Prorocentrum</taxon>
    </lineage>
</organism>
<sequence>MTQPDKLKGMHQGVLYYGIRDLKVYAPSHVPVLVPCAEAARHPGAADKWFLTAVGQFDPGKAAIRRSEAYVQKQAARTYMDETWVLPRRRPKGAAQFVSFQQAAQPSQQAELTGPAAGLRSLALHRQQHRRTLEGFLCAAAGVQNRAAFTGCTDMKTPDGDSGDDWCWLEPQVIAGLPAGAKRWGKCAKVVDYDRIRQESEDVPFGEVLRPPTAHAA</sequence>
<gene>
    <name evidence="1" type="ORF">PCOR1329_LOCUS73854</name>
</gene>
<reference evidence="1" key="1">
    <citation type="submission" date="2023-10" db="EMBL/GenBank/DDBJ databases">
        <authorList>
            <person name="Chen Y."/>
            <person name="Shah S."/>
            <person name="Dougan E. K."/>
            <person name="Thang M."/>
            <person name="Chan C."/>
        </authorList>
    </citation>
    <scope>NUCLEOTIDE SEQUENCE [LARGE SCALE GENOMIC DNA]</scope>
</reference>
<keyword evidence="2" id="KW-1185">Reference proteome</keyword>
<protein>
    <submittedName>
        <fullName evidence="1">Uncharacterized protein</fullName>
    </submittedName>
</protein>
<dbReference type="EMBL" id="CAUYUJ010019971">
    <property type="protein sequence ID" value="CAK0894963.1"/>
    <property type="molecule type" value="Genomic_DNA"/>
</dbReference>
<proteinExistence type="predicted"/>
<accession>A0ABN9XAL9</accession>
<dbReference type="Proteomes" id="UP001189429">
    <property type="component" value="Unassembled WGS sequence"/>
</dbReference>
<evidence type="ECO:0000313" key="1">
    <source>
        <dbReference type="EMBL" id="CAK0894963.1"/>
    </source>
</evidence>